<dbReference type="Proteomes" id="UP000516093">
    <property type="component" value="Chromosome"/>
</dbReference>
<dbReference type="AlphaFoldDB" id="A0A7H0GTG6"/>
<dbReference type="KEGG" id="hqi:H9L05_16540"/>
<gene>
    <name evidence="1" type="ORF">H9L05_16540</name>
</gene>
<protein>
    <submittedName>
        <fullName evidence="1">Uncharacterized protein</fullName>
    </submittedName>
</protein>
<proteinExistence type="predicted"/>
<dbReference type="EMBL" id="CP060784">
    <property type="protein sequence ID" value="QNP51582.1"/>
    <property type="molecule type" value="Genomic_DNA"/>
</dbReference>
<dbReference type="RefSeq" id="WP_187731863.1">
    <property type="nucleotide sequence ID" value="NZ_BMFN01000003.1"/>
</dbReference>
<reference evidence="1 2" key="1">
    <citation type="submission" date="2020-08" db="EMBL/GenBank/DDBJ databases">
        <title>Genome sequence of Hymenobacter qilianensis JCM 19763T.</title>
        <authorList>
            <person name="Hyun D.-W."/>
            <person name="Bae J.-W."/>
        </authorList>
    </citation>
    <scope>NUCLEOTIDE SEQUENCE [LARGE SCALE GENOMIC DNA]</scope>
    <source>
        <strain evidence="1 2">JCM 19763</strain>
    </source>
</reference>
<keyword evidence="2" id="KW-1185">Reference proteome</keyword>
<organism evidence="1 2">
    <name type="scientific">Hymenobacter qilianensis</name>
    <dbReference type="NCBI Taxonomy" id="1385715"/>
    <lineage>
        <taxon>Bacteria</taxon>
        <taxon>Pseudomonadati</taxon>
        <taxon>Bacteroidota</taxon>
        <taxon>Cytophagia</taxon>
        <taxon>Cytophagales</taxon>
        <taxon>Hymenobacteraceae</taxon>
        <taxon>Hymenobacter</taxon>
    </lineage>
</organism>
<evidence type="ECO:0000313" key="2">
    <source>
        <dbReference type="Proteomes" id="UP000516093"/>
    </source>
</evidence>
<accession>A0A7H0GTG6</accession>
<evidence type="ECO:0000313" key="1">
    <source>
        <dbReference type="EMBL" id="QNP51582.1"/>
    </source>
</evidence>
<sequence>MIPRDYFSIYVTESEQSVLTRQHRAWVALYALHAGQGPRANVLRTNEVTEADLLEFEDSWRKLRRRNLPQLHQ</sequence>
<name>A0A7H0GTG6_9BACT</name>